<reference evidence="2 4" key="1">
    <citation type="submission" date="2014-04" db="EMBL/GenBank/DDBJ databases">
        <authorList>
            <person name="Bishop-Lilly K.A."/>
            <person name="Broomall S.M."/>
            <person name="Chain P.S."/>
            <person name="Chertkov O."/>
            <person name="Coyne S.R."/>
            <person name="Daligault H.E."/>
            <person name="Davenport K.W."/>
            <person name="Erkkila T."/>
            <person name="Frey K.G."/>
            <person name="Gibbons H.S."/>
            <person name="Gu W."/>
            <person name="Jaissle J."/>
            <person name="Johnson S.L."/>
            <person name="Koroleva G.I."/>
            <person name="Ladner J.T."/>
            <person name="Lo C.-C."/>
            <person name="Minogue T.D."/>
            <person name="Munk C."/>
            <person name="Palacios G.F."/>
            <person name="Redden C.L."/>
            <person name="Rosenzweig C.N."/>
            <person name="Scholz M.B."/>
            <person name="Teshima H."/>
            <person name="Xu Y."/>
        </authorList>
    </citation>
    <scope>NUCLEOTIDE SEQUENCE [LARGE SCALE GENOMIC DNA]</scope>
    <source>
        <strain evidence="2 4">BHP</strain>
    </source>
</reference>
<dbReference type="Proteomes" id="UP000264294">
    <property type="component" value="Unassembled WGS sequence"/>
</dbReference>
<keyword evidence="1" id="KW-0812">Transmembrane</keyword>
<keyword evidence="1" id="KW-1133">Transmembrane helix</keyword>
<evidence type="ECO:0000313" key="2">
    <source>
        <dbReference type="EMBL" id="KFN03604.1"/>
    </source>
</evidence>
<dbReference type="PATRIC" id="fig|1405.8.peg.442"/>
<protein>
    <submittedName>
        <fullName evidence="2">ABC-2 transporter family protein</fullName>
    </submittedName>
    <submittedName>
        <fullName evidence="3">ABC-2 transporter permease</fullName>
    </submittedName>
</protein>
<evidence type="ECO:0000313" key="5">
    <source>
        <dbReference type="Proteomes" id="UP000264294"/>
    </source>
</evidence>
<gene>
    <name evidence="3" type="ORF">D0U04_26305</name>
    <name evidence="2" type="ORF">DJ93_270</name>
</gene>
<keyword evidence="1" id="KW-0472">Membrane</keyword>
<dbReference type="Pfam" id="PF13346">
    <property type="entry name" value="ABC2_membrane_5"/>
    <property type="match status" value="1"/>
</dbReference>
<dbReference type="Proteomes" id="UP000029389">
    <property type="component" value="Unassembled WGS sequence"/>
</dbReference>
<dbReference type="EMBL" id="QVOD01000055">
    <property type="protein sequence ID" value="RFT62976.1"/>
    <property type="molecule type" value="Genomic_DNA"/>
</dbReference>
<comment type="caution">
    <text evidence="2">The sequence shown here is derived from an EMBL/GenBank/DDBJ whole genome shotgun (WGS) entry which is preliminary data.</text>
</comment>
<feature type="transmembrane region" description="Helical" evidence="1">
    <location>
        <begin position="42"/>
        <end position="60"/>
    </location>
</feature>
<name>A0A090YXD8_9BACI</name>
<feature type="transmembrane region" description="Helical" evidence="1">
    <location>
        <begin position="149"/>
        <end position="166"/>
    </location>
</feature>
<feature type="transmembrane region" description="Helical" evidence="1">
    <location>
        <begin position="116"/>
        <end position="137"/>
    </location>
</feature>
<dbReference type="InterPro" id="IPR025699">
    <property type="entry name" value="ABC2_memb-like"/>
</dbReference>
<accession>A0A090YXD8</accession>
<evidence type="ECO:0000256" key="1">
    <source>
        <dbReference type="SAM" id="Phobius"/>
    </source>
</evidence>
<keyword evidence="5" id="KW-1185">Reference proteome</keyword>
<feature type="transmembrane region" description="Helical" evidence="1">
    <location>
        <begin position="12"/>
        <end position="30"/>
    </location>
</feature>
<dbReference type="EMBL" id="JMQC01000008">
    <property type="protein sequence ID" value="KFN03604.1"/>
    <property type="molecule type" value="Genomic_DNA"/>
</dbReference>
<feature type="transmembrane region" description="Helical" evidence="1">
    <location>
        <begin position="88"/>
        <end position="110"/>
    </location>
</feature>
<sequence>MLINLVVKDIMLIKKYFFIFLGFAAIAPFYLSTRLQLNDGGLVSFLLTVILMEYILFGTLSKFENQYKGAALLCATPYTRSAFVKAKYLFLFVVFLCASVIRIVISVIMPSGIEKLSVNALGITFLIVSILFGILLPVQFKFGYDKTKIISLIIAFLIPFIAPTLIKEIQLIHMDFTITLPFPSIIMTWIPCFISIVIGLISMVISLKIYAKKDL</sequence>
<feature type="transmembrane region" description="Helical" evidence="1">
    <location>
        <begin position="186"/>
        <end position="211"/>
    </location>
</feature>
<evidence type="ECO:0000313" key="3">
    <source>
        <dbReference type="EMBL" id="RFT62976.1"/>
    </source>
</evidence>
<dbReference type="RefSeq" id="WP_042978962.1">
    <property type="nucleotide sequence ID" value="NZ_JMQC01000008.1"/>
</dbReference>
<proteinExistence type="predicted"/>
<dbReference type="AlphaFoldDB" id="A0A090YXD8"/>
<evidence type="ECO:0000313" key="4">
    <source>
        <dbReference type="Proteomes" id="UP000029389"/>
    </source>
</evidence>
<organism evidence="2 4">
    <name type="scientific">Bacillus clarus</name>
    <dbReference type="NCBI Taxonomy" id="2338372"/>
    <lineage>
        <taxon>Bacteria</taxon>
        <taxon>Bacillati</taxon>
        <taxon>Bacillota</taxon>
        <taxon>Bacilli</taxon>
        <taxon>Bacillales</taxon>
        <taxon>Bacillaceae</taxon>
        <taxon>Bacillus</taxon>
        <taxon>Bacillus cereus group</taxon>
    </lineage>
</organism>
<reference evidence="3 5" key="2">
    <citation type="submission" date="2018-08" db="EMBL/GenBank/DDBJ databases">
        <title>Bacillus clarus sp. nov. strain PS00077A.</title>
        <authorList>
            <person name="Mendez Acevedo M."/>
            <person name="Carroll L."/>
            <person name="Mukherjee M."/>
            <person name="Wiedmann M."/>
            <person name="Kovac J."/>
        </authorList>
    </citation>
    <scope>NUCLEOTIDE SEQUENCE [LARGE SCALE GENOMIC DNA]</scope>
    <source>
        <strain evidence="3 5">PS00077A</strain>
    </source>
</reference>